<sequence>MHPKEEIKLLEKAIEEITAIAKKFNLDFYNMYFEICPPEIIYSFGSYGMPTRFSHWTFGKAYHKMKTQYDYNLSRIYEMVINTDPCYAFLLEGNSLVQNKMVIAHVLAHCDFFKNNYYFSRTSRKMVESMSAAADRIRSYEFKYGRDKVEGFLDAVISLQENVDPERHIDPDGGKNKKRKTKTQTCCQGPTCSGGKCCQDGCRQDGHQQNSSDLSTPYDDLWDLDNREYSSKRGEVEDEVRRIPEQPEKDLLLFMMNYGRDLYEWQKDIISIIREEMLYFWPQMQTKIMNEGWATYWHMRIMREMDLTGDEAVEFAKTHSGVIQPSKYGINPYYLGLKMFEDIEKRWDNPNDEEKKRYGRPGGEGKRKIFEVRETENDLSFIRNYLTRELVEEQDLYLFKKVGYDWKVTDKDWEQVRDGLVANLYNCGLPYIVVENGDFGKRGEIYLKHVHEGSDLDIYYLERTLPHVFKIWGRTVHLETVVDGKKVLFTHNGDKVSKKVI</sequence>
<evidence type="ECO:0000313" key="5">
    <source>
        <dbReference type="Proteomes" id="UP000013520"/>
    </source>
</evidence>
<dbReference type="RefSeq" id="WP_006522441.1">
    <property type="nucleotide sequence ID" value="NC_021184.1"/>
</dbReference>
<name>R4KNQ4_9FIRM</name>
<dbReference type="InterPro" id="IPR007390">
    <property type="entry name" value="Spore_V_R"/>
</dbReference>
<protein>
    <recommendedName>
        <fullName evidence="6">Stage V sporulation protein R</fullName>
    </recommendedName>
</protein>
<dbReference type="Pfam" id="PF24755">
    <property type="entry name" value="SpoVR_C"/>
    <property type="match status" value="1"/>
</dbReference>
<dbReference type="HOGENOM" id="CLU_010179_1_0_9"/>
<evidence type="ECO:0000313" key="4">
    <source>
        <dbReference type="EMBL" id="AGL01261.1"/>
    </source>
</evidence>
<dbReference type="Pfam" id="PF04293">
    <property type="entry name" value="SpoVR"/>
    <property type="match status" value="1"/>
</dbReference>
<proteinExistence type="predicted"/>
<evidence type="ECO:0000259" key="3">
    <source>
        <dbReference type="Pfam" id="PF24755"/>
    </source>
</evidence>
<evidence type="ECO:0000256" key="1">
    <source>
        <dbReference type="SAM" id="MobiDB-lite"/>
    </source>
</evidence>
<keyword evidence="5" id="KW-1185">Reference proteome</keyword>
<evidence type="ECO:0008006" key="6">
    <source>
        <dbReference type="Google" id="ProtNLM"/>
    </source>
</evidence>
<dbReference type="eggNOG" id="COG2719">
    <property type="taxonomic scope" value="Bacteria"/>
</dbReference>
<dbReference type="AlphaFoldDB" id="R4KNQ4"/>
<organism evidence="4 5">
    <name type="scientific">Desulfoscipio gibsoniae DSM 7213</name>
    <dbReference type="NCBI Taxonomy" id="767817"/>
    <lineage>
        <taxon>Bacteria</taxon>
        <taxon>Bacillati</taxon>
        <taxon>Bacillota</taxon>
        <taxon>Clostridia</taxon>
        <taxon>Eubacteriales</taxon>
        <taxon>Desulfallaceae</taxon>
        <taxon>Desulfoscipio</taxon>
    </lineage>
</organism>
<dbReference type="KEGG" id="dgi:Desgi_1813"/>
<dbReference type="InterPro" id="IPR057008">
    <property type="entry name" value="SpoVR-like_C"/>
</dbReference>
<dbReference type="STRING" id="767817.Desgi_1813"/>
<dbReference type="Proteomes" id="UP000013520">
    <property type="component" value="Chromosome"/>
</dbReference>
<gene>
    <name evidence="4" type="ORF">Desgi_1813</name>
</gene>
<feature type="compositionally biased region" description="Basic and acidic residues" evidence="1">
    <location>
        <begin position="164"/>
        <end position="175"/>
    </location>
</feature>
<dbReference type="InterPro" id="IPR056174">
    <property type="entry name" value="SpoVR_N"/>
</dbReference>
<reference evidence="4 5" key="1">
    <citation type="submission" date="2012-01" db="EMBL/GenBank/DDBJ databases">
        <title>Complete sequence of Desulfotomaculum gibsoniae DSM 7213.</title>
        <authorList>
            <consortium name="US DOE Joint Genome Institute"/>
            <person name="Lucas S."/>
            <person name="Han J."/>
            <person name="Lapidus A."/>
            <person name="Cheng J.-F."/>
            <person name="Goodwin L."/>
            <person name="Pitluck S."/>
            <person name="Peters L."/>
            <person name="Ovchinnikova G."/>
            <person name="Teshima H."/>
            <person name="Detter J.C."/>
            <person name="Han C."/>
            <person name="Tapia R."/>
            <person name="Land M."/>
            <person name="Hauser L."/>
            <person name="Kyrpides N."/>
            <person name="Ivanova N."/>
            <person name="Pagani I."/>
            <person name="Parshina S."/>
            <person name="Plugge C."/>
            <person name="Muyzer G."/>
            <person name="Kuever J."/>
            <person name="Ivanova A."/>
            <person name="Nazina T."/>
            <person name="Klenk H.-P."/>
            <person name="Brambilla E."/>
            <person name="Spring S."/>
            <person name="Stams A.F."/>
            <person name="Woyke T."/>
        </authorList>
    </citation>
    <scope>NUCLEOTIDE SEQUENCE [LARGE SCALE GENOMIC DNA]</scope>
    <source>
        <strain evidence="4 5">DSM 7213</strain>
    </source>
</reference>
<dbReference type="OrthoDB" id="9784270at2"/>
<feature type="region of interest" description="Disordered" evidence="1">
    <location>
        <begin position="164"/>
        <end position="185"/>
    </location>
</feature>
<feature type="domain" description="SpoVR-like C-terminal" evidence="3">
    <location>
        <begin position="430"/>
        <end position="481"/>
    </location>
</feature>
<dbReference type="PANTHER" id="PTHR30029:SF2">
    <property type="entry name" value="STAGE V SPORULATION PROTEIN R"/>
    <property type="match status" value="1"/>
</dbReference>
<evidence type="ECO:0000259" key="2">
    <source>
        <dbReference type="Pfam" id="PF04293"/>
    </source>
</evidence>
<dbReference type="PANTHER" id="PTHR30029">
    <property type="entry name" value="STAGE V SPORULATION PROTEIN R"/>
    <property type="match status" value="1"/>
</dbReference>
<feature type="domain" description="SpoVR protein-like N-terminal" evidence="2">
    <location>
        <begin position="6"/>
        <end position="427"/>
    </location>
</feature>
<accession>R4KNQ4</accession>
<dbReference type="EMBL" id="CP003273">
    <property type="protein sequence ID" value="AGL01261.1"/>
    <property type="molecule type" value="Genomic_DNA"/>
</dbReference>